<dbReference type="InterPro" id="IPR016181">
    <property type="entry name" value="Acyl_CoA_acyltransferase"/>
</dbReference>
<accession>A0AAV9JAD8</accession>
<keyword evidence="2" id="KW-0808">Transferase</keyword>
<dbReference type="Pfam" id="PF13302">
    <property type="entry name" value="Acetyltransf_3"/>
    <property type="match status" value="1"/>
</dbReference>
<dbReference type="PANTHER" id="PTHR13256">
    <property type="entry name" value="N-ACETYLTRANSFERASE 9"/>
    <property type="match status" value="1"/>
</dbReference>
<feature type="domain" description="N-acetyltransferase" evidence="5">
    <location>
        <begin position="2"/>
        <end position="179"/>
    </location>
</feature>
<dbReference type="PANTHER" id="PTHR13256:SF16">
    <property type="entry name" value="ALPHA_BETA-TUBULIN-N-ACETYLTRANSFERASE 9"/>
    <property type="match status" value="1"/>
</dbReference>
<sequence length="232" mass="26239">MQDPALQAATASEPLSLEEEYAMQRSWRGDRDKLTFIITSPLESPPNMGDATHAGVADAPEKMIGDINLFLLPSESENDSPESSTGGSEGSQVIGEIEIMIARPDLRRQGFGRAALITFMGYLVFYWTSLYSEYNLGKPTQMWPHGKLAQMPYELEYFRVKIHQSNTGSIRLFEGVGFQKTAEGVNYFGEVELRWKDDGGFLRTMRQEDFIKAKDGWMAMVLKYVDKEPEEQ</sequence>
<proteinExistence type="inferred from homology"/>
<evidence type="ECO:0000256" key="1">
    <source>
        <dbReference type="ARBA" id="ARBA00009342"/>
    </source>
</evidence>
<comment type="caution">
    <text evidence="6">The sequence shown here is derived from an EMBL/GenBank/DDBJ whole genome shotgun (WGS) entry which is preliminary data.</text>
</comment>
<comment type="similarity">
    <text evidence="1">Belongs to the acetyltransferase family. GNAT subfamily.</text>
</comment>
<keyword evidence="3" id="KW-0012">Acyltransferase</keyword>
<evidence type="ECO:0000313" key="7">
    <source>
        <dbReference type="Proteomes" id="UP001324427"/>
    </source>
</evidence>
<evidence type="ECO:0000256" key="3">
    <source>
        <dbReference type="ARBA" id="ARBA00023315"/>
    </source>
</evidence>
<reference evidence="6 7" key="1">
    <citation type="submission" date="2021-11" db="EMBL/GenBank/DDBJ databases">
        <title>Black yeast isolated from Biological Soil Crust.</title>
        <authorList>
            <person name="Kurbessoian T."/>
        </authorList>
    </citation>
    <scope>NUCLEOTIDE SEQUENCE [LARGE SCALE GENOMIC DNA]</scope>
    <source>
        <strain evidence="6 7">CCFEE 5522</strain>
    </source>
</reference>
<dbReference type="SUPFAM" id="SSF55729">
    <property type="entry name" value="Acyl-CoA N-acyltransferases (Nat)"/>
    <property type="match status" value="1"/>
</dbReference>
<dbReference type="EMBL" id="JAVFHQ010000045">
    <property type="protein sequence ID" value="KAK4542087.1"/>
    <property type="molecule type" value="Genomic_DNA"/>
</dbReference>
<keyword evidence="7" id="KW-1185">Reference proteome</keyword>
<dbReference type="InterPro" id="IPR000182">
    <property type="entry name" value="GNAT_dom"/>
</dbReference>
<dbReference type="Proteomes" id="UP001324427">
    <property type="component" value="Unassembled WGS sequence"/>
</dbReference>
<name>A0AAV9JAD8_9PEZI</name>
<evidence type="ECO:0000256" key="2">
    <source>
        <dbReference type="ARBA" id="ARBA00022679"/>
    </source>
</evidence>
<dbReference type="AlphaFoldDB" id="A0AAV9JAD8"/>
<dbReference type="GO" id="GO:0008080">
    <property type="term" value="F:N-acetyltransferase activity"/>
    <property type="evidence" value="ECO:0007669"/>
    <property type="project" value="InterPro"/>
</dbReference>
<evidence type="ECO:0000256" key="4">
    <source>
        <dbReference type="SAM" id="Phobius"/>
    </source>
</evidence>
<dbReference type="Gene3D" id="3.40.630.30">
    <property type="match status" value="1"/>
</dbReference>
<feature type="transmembrane region" description="Helical" evidence="4">
    <location>
        <begin position="110"/>
        <end position="128"/>
    </location>
</feature>
<organism evidence="6 7">
    <name type="scientific">Oleoguttula mirabilis</name>
    <dbReference type="NCBI Taxonomy" id="1507867"/>
    <lineage>
        <taxon>Eukaryota</taxon>
        <taxon>Fungi</taxon>
        <taxon>Dikarya</taxon>
        <taxon>Ascomycota</taxon>
        <taxon>Pezizomycotina</taxon>
        <taxon>Dothideomycetes</taxon>
        <taxon>Dothideomycetidae</taxon>
        <taxon>Mycosphaerellales</taxon>
        <taxon>Teratosphaeriaceae</taxon>
        <taxon>Oleoguttula</taxon>
    </lineage>
</organism>
<gene>
    <name evidence="6" type="ORF">LTR36_007118</name>
</gene>
<evidence type="ECO:0000259" key="5">
    <source>
        <dbReference type="Pfam" id="PF13302"/>
    </source>
</evidence>
<keyword evidence="4" id="KW-0472">Membrane</keyword>
<protein>
    <recommendedName>
        <fullName evidence="5">N-acetyltransferase domain-containing protein</fullName>
    </recommendedName>
</protein>
<dbReference type="InterPro" id="IPR039135">
    <property type="entry name" value="NAT9-like"/>
</dbReference>
<keyword evidence="4" id="KW-1133">Transmembrane helix</keyword>
<keyword evidence="4" id="KW-0812">Transmembrane</keyword>
<evidence type="ECO:0000313" key="6">
    <source>
        <dbReference type="EMBL" id="KAK4542087.1"/>
    </source>
</evidence>